<comment type="subcellular location">
    <subcellularLocation>
        <location evidence="3">Cytoplasm</location>
    </subcellularLocation>
</comment>
<dbReference type="PANTHER" id="PTHR23132">
    <property type="entry name" value="D-ALANINE--D-ALANINE LIGASE"/>
    <property type="match status" value="1"/>
</dbReference>
<gene>
    <name evidence="16" type="primary">ddlA</name>
    <name evidence="16" type="ORF">CCV52592_1152</name>
</gene>
<evidence type="ECO:0000256" key="12">
    <source>
        <dbReference type="ARBA" id="ARBA00023316"/>
    </source>
</evidence>
<name>A7GYC3_CAMC5</name>
<dbReference type="EMBL" id="CP000767">
    <property type="protein sequence ID" value="EAT99804.1"/>
    <property type="molecule type" value="Genomic_DNA"/>
</dbReference>
<comment type="cofactor">
    <cofactor evidence="1">
        <name>Mn(2+)</name>
        <dbReference type="ChEBI" id="CHEBI:29035"/>
    </cofactor>
</comment>
<organism evidence="16 17">
    <name type="scientific">Campylobacter curvus (strain 525.92)</name>
    <dbReference type="NCBI Taxonomy" id="360105"/>
    <lineage>
        <taxon>Bacteria</taxon>
        <taxon>Pseudomonadati</taxon>
        <taxon>Campylobacterota</taxon>
        <taxon>Epsilonproteobacteria</taxon>
        <taxon>Campylobacterales</taxon>
        <taxon>Campylobacteraceae</taxon>
        <taxon>Campylobacter</taxon>
    </lineage>
</organism>
<dbReference type="SUPFAM" id="SSF52440">
    <property type="entry name" value="PreATP-grasp domain"/>
    <property type="match status" value="1"/>
</dbReference>
<evidence type="ECO:0000313" key="16">
    <source>
        <dbReference type="EMBL" id="EAT99804.1"/>
    </source>
</evidence>
<evidence type="ECO:0000256" key="10">
    <source>
        <dbReference type="ARBA" id="ARBA00022960"/>
    </source>
</evidence>
<dbReference type="InterPro" id="IPR011127">
    <property type="entry name" value="Dala_Dala_lig_N"/>
</dbReference>
<keyword evidence="9 14" id="KW-0067">ATP-binding</keyword>
<dbReference type="GO" id="GO:0005524">
    <property type="term" value="F:ATP binding"/>
    <property type="evidence" value="ECO:0007669"/>
    <property type="project" value="UniProtKB-UniRule"/>
</dbReference>
<evidence type="ECO:0000256" key="5">
    <source>
        <dbReference type="ARBA" id="ARBA00012216"/>
    </source>
</evidence>
<dbReference type="STRING" id="360105.CCV52592_1152"/>
<dbReference type="KEGG" id="ccv:CCV52592_1152"/>
<dbReference type="Gene3D" id="3.30.1490.20">
    <property type="entry name" value="ATP-grasp fold, A domain"/>
    <property type="match status" value="1"/>
</dbReference>
<evidence type="ECO:0000256" key="6">
    <source>
        <dbReference type="ARBA" id="ARBA00022490"/>
    </source>
</evidence>
<sequence>MKLGVVFGAKSFEHEISIVSAIVLKNVLKQELSFIFCDKERKFYLIEPTDMRANFFSSGKYKKCKKLFLMACGFYTHSLFGVKRLEVDVYINLIHGMDGEDGKFASLFDFYGISYIGPRLEASVMSYNKELTKFLAQKVGVKTLDYEMITYEELPKFALPIILKPARLGSSIGVSVVKDESEFEYARDVAFEFDKEVLVEPFIEGVKEYNLAGCMIDGKMRFSIVEEPKKKEFLDYEQKYMSFSNESKAQEARIDEELRDRLKENFVKIYGFGFEGAIIRCDFFVIEGEVYLNEINPNPGSLANYLFEDFEAMLNALAASRLPKERKINIDYKFINSITSAKGSGKI</sequence>
<keyword evidence="12" id="KW-0961">Cell wall biogenesis/degradation</keyword>
<keyword evidence="6" id="KW-0963">Cytoplasm</keyword>
<dbReference type="NCBIfam" id="NF002527">
    <property type="entry name" value="PRK01966.1-3"/>
    <property type="match status" value="1"/>
</dbReference>
<evidence type="ECO:0000256" key="2">
    <source>
        <dbReference type="ARBA" id="ARBA00001946"/>
    </source>
</evidence>
<evidence type="ECO:0000256" key="1">
    <source>
        <dbReference type="ARBA" id="ARBA00001936"/>
    </source>
</evidence>
<evidence type="ECO:0000256" key="14">
    <source>
        <dbReference type="PROSITE-ProRule" id="PRU00409"/>
    </source>
</evidence>
<dbReference type="RefSeq" id="WP_011992262.1">
    <property type="nucleotide sequence ID" value="NC_009715.2"/>
</dbReference>
<evidence type="ECO:0000313" key="17">
    <source>
        <dbReference type="Proteomes" id="UP000006380"/>
    </source>
</evidence>
<dbReference type="InterPro" id="IPR011095">
    <property type="entry name" value="Dala_Dala_lig_C"/>
</dbReference>
<comment type="catalytic activity">
    <reaction evidence="13">
        <text>2 D-alanine + ATP = D-alanyl-D-alanine + ADP + phosphate + H(+)</text>
        <dbReference type="Rhea" id="RHEA:11224"/>
        <dbReference type="ChEBI" id="CHEBI:15378"/>
        <dbReference type="ChEBI" id="CHEBI:30616"/>
        <dbReference type="ChEBI" id="CHEBI:43474"/>
        <dbReference type="ChEBI" id="CHEBI:57416"/>
        <dbReference type="ChEBI" id="CHEBI:57822"/>
        <dbReference type="ChEBI" id="CHEBI:456216"/>
        <dbReference type="EC" id="6.3.2.4"/>
    </reaction>
</comment>
<comment type="similarity">
    <text evidence="4">Belongs to the D-alanine--D-alanine ligase family.</text>
</comment>
<dbReference type="InterPro" id="IPR013815">
    <property type="entry name" value="ATP_grasp_subdomain_1"/>
</dbReference>
<dbReference type="HOGENOM" id="CLU_039268_0_2_7"/>
<evidence type="ECO:0000259" key="15">
    <source>
        <dbReference type="PROSITE" id="PS50975"/>
    </source>
</evidence>
<keyword evidence="10" id="KW-0133">Cell shape</keyword>
<dbReference type="GO" id="GO:0071555">
    <property type="term" value="P:cell wall organization"/>
    <property type="evidence" value="ECO:0007669"/>
    <property type="project" value="UniProtKB-KW"/>
</dbReference>
<dbReference type="PROSITE" id="PS00843">
    <property type="entry name" value="DALA_DALA_LIGASE_1"/>
    <property type="match status" value="1"/>
</dbReference>
<dbReference type="InterPro" id="IPR005905">
    <property type="entry name" value="D_ala_D_ala"/>
</dbReference>
<evidence type="ECO:0000256" key="8">
    <source>
        <dbReference type="ARBA" id="ARBA00022741"/>
    </source>
</evidence>
<feature type="domain" description="ATP-grasp" evidence="15">
    <location>
        <begin position="133"/>
        <end position="324"/>
    </location>
</feature>
<dbReference type="Pfam" id="PF07478">
    <property type="entry name" value="Dala_Dala_lig_C"/>
    <property type="match status" value="1"/>
</dbReference>
<dbReference type="InterPro" id="IPR011761">
    <property type="entry name" value="ATP-grasp"/>
</dbReference>
<keyword evidence="11" id="KW-0573">Peptidoglycan synthesis</keyword>
<accession>A7GYC3</accession>
<dbReference type="InterPro" id="IPR000291">
    <property type="entry name" value="D-Ala_lig_Van_CS"/>
</dbReference>
<reference evidence="16" key="1">
    <citation type="submission" date="2016-07" db="EMBL/GenBank/DDBJ databases">
        <title>Comparative genomics of the Campylobacter concisus group.</title>
        <authorList>
            <person name="Miller W.G."/>
            <person name="Yee E."/>
            <person name="Chapman M.H."/>
            <person name="Huynh S."/>
            <person name="Bono J.L."/>
            <person name="On S.L.W."/>
            <person name="StLeger J."/>
            <person name="Foster G."/>
            <person name="Parker C.T."/>
        </authorList>
    </citation>
    <scope>NUCLEOTIDE SEQUENCE</scope>
    <source>
        <strain evidence="16">525.92</strain>
    </source>
</reference>
<evidence type="ECO:0000256" key="4">
    <source>
        <dbReference type="ARBA" id="ARBA00010871"/>
    </source>
</evidence>
<dbReference type="PROSITE" id="PS50975">
    <property type="entry name" value="ATP_GRASP"/>
    <property type="match status" value="1"/>
</dbReference>
<keyword evidence="17" id="KW-1185">Reference proteome</keyword>
<evidence type="ECO:0000256" key="11">
    <source>
        <dbReference type="ARBA" id="ARBA00022984"/>
    </source>
</evidence>
<dbReference type="GO" id="GO:0008360">
    <property type="term" value="P:regulation of cell shape"/>
    <property type="evidence" value="ECO:0007669"/>
    <property type="project" value="UniProtKB-KW"/>
</dbReference>
<dbReference type="SUPFAM" id="SSF56059">
    <property type="entry name" value="Glutathione synthetase ATP-binding domain-like"/>
    <property type="match status" value="1"/>
</dbReference>
<dbReference type="PANTHER" id="PTHR23132:SF23">
    <property type="entry name" value="D-ALANINE--D-ALANINE LIGASE B"/>
    <property type="match status" value="1"/>
</dbReference>
<dbReference type="Proteomes" id="UP000006380">
    <property type="component" value="Chromosome"/>
</dbReference>
<evidence type="ECO:0000256" key="13">
    <source>
        <dbReference type="ARBA" id="ARBA00047614"/>
    </source>
</evidence>
<dbReference type="Pfam" id="PF01820">
    <property type="entry name" value="Dala_Dala_lig_N"/>
    <property type="match status" value="1"/>
</dbReference>
<dbReference type="GO" id="GO:0009252">
    <property type="term" value="P:peptidoglycan biosynthetic process"/>
    <property type="evidence" value="ECO:0007669"/>
    <property type="project" value="UniProtKB-KW"/>
</dbReference>
<dbReference type="AlphaFoldDB" id="A7GYC3"/>
<dbReference type="Gene3D" id="3.30.470.20">
    <property type="entry name" value="ATP-grasp fold, B domain"/>
    <property type="match status" value="1"/>
</dbReference>
<dbReference type="Gene3D" id="3.40.50.20">
    <property type="match status" value="1"/>
</dbReference>
<evidence type="ECO:0000256" key="3">
    <source>
        <dbReference type="ARBA" id="ARBA00004496"/>
    </source>
</evidence>
<protein>
    <recommendedName>
        <fullName evidence="5">D-alanine--D-alanine ligase</fullName>
        <ecNumber evidence="5">6.3.2.4</ecNumber>
    </recommendedName>
</protein>
<dbReference type="GO" id="GO:0008716">
    <property type="term" value="F:D-alanine-D-alanine ligase activity"/>
    <property type="evidence" value="ECO:0007669"/>
    <property type="project" value="UniProtKB-EC"/>
</dbReference>
<evidence type="ECO:0000256" key="7">
    <source>
        <dbReference type="ARBA" id="ARBA00022598"/>
    </source>
</evidence>
<dbReference type="GO" id="GO:0046872">
    <property type="term" value="F:metal ion binding"/>
    <property type="evidence" value="ECO:0007669"/>
    <property type="project" value="InterPro"/>
</dbReference>
<keyword evidence="7 16" id="KW-0436">Ligase</keyword>
<dbReference type="NCBIfam" id="TIGR01205">
    <property type="entry name" value="D_ala_D_alaTIGR"/>
    <property type="match status" value="1"/>
</dbReference>
<evidence type="ECO:0000256" key="9">
    <source>
        <dbReference type="ARBA" id="ARBA00022840"/>
    </source>
</evidence>
<dbReference type="OrthoDB" id="9813261at2"/>
<dbReference type="GO" id="GO:0005737">
    <property type="term" value="C:cytoplasm"/>
    <property type="evidence" value="ECO:0007669"/>
    <property type="project" value="UniProtKB-SubCell"/>
</dbReference>
<dbReference type="EC" id="6.3.2.4" evidence="5"/>
<keyword evidence="8 14" id="KW-0547">Nucleotide-binding</keyword>
<proteinExistence type="inferred from homology"/>
<comment type="cofactor">
    <cofactor evidence="2">
        <name>Mg(2+)</name>
        <dbReference type="ChEBI" id="CHEBI:18420"/>
    </cofactor>
</comment>
<dbReference type="InterPro" id="IPR016185">
    <property type="entry name" value="PreATP-grasp_dom_sf"/>
</dbReference>